<accession>A0A9P4NWZ4</accession>
<evidence type="ECO:0000313" key="2">
    <source>
        <dbReference type="Proteomes" id="UP000800235"/>
    </source>
</evidence>
<sequence length="57" mass="6518">MGFLGLPREIRDIIYKDCLPVLFNQLEGFPHTNDFWYSALACAHPQIRHEISGVVST</sequence>
<evidence type="ECO:0000313" key="1">
    <source>
        <dbReference type="EMBL" id="KAF2433157.1"/>
    </source>
</evidence>
<reference evidence="1" key="1">
    <citation type="journal article" date="2020" name="Stud. Mycol.">
        <title>101 Dothideomycetes genomes: a test case for predicting lifestyles and emergence of pathogens.</title>
        <authorList>
            <person name="Haridas S."/>
            <person name="Albert R."/>
            <person name="Binder M."/>
            <person name="Bloem J."/>
            <person name="Labutti K."/>
            <person name="Salamov A."/>
            <person name="Andreopoulos B."/>
            <person name="Baker S."/>
            <person name="Barry K."/>
            <person name="Bills G."/>
            <person name="Bluhm B."/>
            <person name="Cannon C."/>
            <person name="Castanera R."/>
            <person name="Culley D."/>
            <person name="Daum C."/>
            <person name="Ezra D."/>
            <person name="Gonzalez J."/>
            <person name="Henrissat B."/>
            <person name="Kuo A."/>
            <person name="Liang C."/>
            <person name="Lipzen A."/>
            <person name="Lutzoni F."/>
            <person name="Magnuson J."/>
            <person name="Mondo S."/>
            <person name="Nolan M."/>
            <person name="Ohm R."/>
            <person name="Pangilinan J."/>
            <person name="Park H.-J."/>
            <person name="Ramirez L."/>
            <person name="Alfaro M."/>
            <person name="Sun H."/>
            <person name="Tritt A."/>
            <person name="Yoshinaga Y."/>
            <person name="Zwiers L.-H."/>
            <person name="Turgeon B."/>
            <person name="Goodwin S."/>
            <person name="Spatafora J."/>
            <person name="Crous P."/>
            <person name="Grigoriev I."/>
        </authorList>
    </citation>
    <scope>NUCLEOTIDE SEQUENCE</scope>
    <source>
        <strain evidence="1">CBS 130266</strain>
    </source>
</reference>
<gene>
    <name evidence="1" type="ORF">EJ08DRAFT_647545</name>
</gene>
<comment type="caution">
    <text evidence="1">The sequence shown here is derived from an EMBL/GenBank/DDBJ whole genome shotgun (WGS) entry which is preliminary data.</text>
</comment>
<dbReference type="OrthoDB" id="5062850at2759"/>
<protein>
    <submittedName>
        <fullName evidence="1">Uncharacterized protein</fullName>
    </submittedName>
</protein>
<name>A0A9P4NWZ4_9PEZI</name>
<keyword evidence="2" id="KW-1185">Reference proteome</keyword>
<organism evidence="1 2">
    <name type="scientific">Tothia fuscella</name>
    <dbReference type="NCBI Taxonomy" id="1048955"/>
    <lineage>
        <taxon>Eukaryota</taxon>
        <taxon>Fungi</taxon>
        <taxon>Dikarya</taxon>
        <taxon>Ascomycota</taxon>
        <taxon>Pezizomycotina</taxon>
        <taxon>Dothideomycetes</taxon>
        <taxon>Pleosporomycetidae</taxon>
        <taxon>Venturiales</taxon>
        <taxon>Cylindrosympodiaceae</taxon>
        <taxon>Tothia</taxon>
    </lineage>
</organism>
<dbReference type="AlphaFoldDB" id="A0A9P4NWZ4"/>
<proteinExistence type="predicted"/>
<dbReference type="Proteomes" id="UP000800235">
    <property type="component" value="Unassembled WGS sequence"/>
</dbReference>
<dbReference type="EMBL" id="MU007022">
    <property type="protein sequence ID" value="KAF2433157.1"/>
    <property type="molecule type" value="Genomic_DNA"/>
</dbReference>